<sequence length="373" mass="41907">MCGGAIISDLKPEGSRRRTADYLWLDLKKEAAGGSGRKKGRKHEVVNIEDDFEADFEEFEDESDEEEEEIDVKPFALGFKFPFSRGLSTNLTSVNCGRYVSKSAKRKRNSHYRGIRLRPWGKWTAEIRDPYKGVRVWLGTFNTAEEAARAYDVEARHIRGKKAKVNFPEAPASAQKRRHKPTPQAPKPAISENHELNQSCLIDLDGDFYSTMEHKEVEELTKPEFLNSLPPLDSSPPSVCAEFVKSLSDHGRNSMDCLDFGWEHETRTSEITSHLALTIAEGNESGFLEHGSPQKKLKSNSGEAVPTIEDSAMKFFDELSDFNTYMKFLQIPCTEGSSDESIDSLSSSEVAQEGLSTLDLWSFDDLPMEGSVY</sequence>
<dbReference type="Proteomes" id="UP000797356">
    <property type="component" value="Chromosome 5"/>
</dbReference>
<accession>A0A8K0I8Y5</accession>
<dbReference type="AlphaFoldDB" id="A0A8K0I8Y5"/>
<evidence type="ECO:0000313" key="8">
    <source>
        <dbReference type="EMBL" id="KAG1342578.1"/>
    </source>
</evidence>
<dbReference type="SUPFAM" id="SSF54171">
    <property type="entry name" value="DNA-binding domain"/>
    <property type="match status" value="1"/>
</dbReference>
<dbReference type="GO" id="GO:0005634">
    <property type="term" value="C:nucleus"/>
    <property type="evidence" value="ECO:0007669"/>
    <property type="project" value="UniProtKB-SubCell"/>
</dbReference>
<evidence type="ECO:0000256" key="4">
    <source>
        <dbReference type="ARBA" id="ARBA00023163"/>
    </source>
</evidence>
<proteinExistence type="predicted"/>
<evidence type="ECO:0000256" key="5">
    <source>
        <dbReference type="ARBA" id="ARBA00023242"/>
    </source>
</evidence>
<evidence type="ECO:0000256" key="3">
    <source>
        <dbReference type="ARBA" id="ARBA00023125"/>
    </source>
</evidence>
<keyword evidence="4" id="KW-0804">Transcription</keyword>
<organism evidence="8 9">
    <name type="scientific">Cocos nucifera</name>
    <name type="common">Coconut palm</name>
    <dbReference type="NCBI Taxonomy" id="13894"/>
    <lineage>
        <taxon>Eukaryota</taxon>
        <taxon>Viridiplantae</taxon>
        <taxon>Streptophyta</taxon>
        <taxon>Embryophyta</taxon>
        <taxon>Tracheophyta</taxon>
        <taxon>Spermatophyta</taxon>
        <taxon>Magnoliopsida</taxon>
        <taxon>Liliopsida</taxon>
        <taxon>Arecaceae</taxon>
        <taxon>Arecoideae</taxon>
        <taxon>Cocoseae</taxon>
        <taxon>Attaleinae</taxon>
        <taxon>Cocos</taxon>
    </lineage>
</organism>
<dbReference type="InterPro" id="IPR016177">
    <property type="entry name" value="DNA-bd_dom_sf"/>
</dbReference>
<feature type="domain" description="AP2/ERF" evidence="7">
    <location>
        <begin position="111"/>
        <end position="168"/>
    </location>
</feature>
<evidence type="ECO:0000256" key="2">
    <source>
        <dbReference type="ARBA" id="ARBA00023015"/>
    </source>
</evidence>
<reference evidence="8" key="2">
    <citation type="submission" date="2019-07" db="EMBL/GenBank/DDBJ databases">
        <authorList>
            <person name="Yang Y."/>
            <person name="Bocs S."/>
            <person name="Baudouin L."/>
        </authorList>
    </citation>
    <scope>NUCLEOTIDE SEQUENCE</scope>
    <source>
        <tissue evidence="8">Spear leaf of Hainan Tall coconut</tissue>
    </source>
</reference>
<dbReference type="CDD" id="cd00018">
    <property type="entry name" value="AP2"/>
    <property type="match status" value="1"/>
</dbReference>
<feature type="region of interest" description="Disordered" evidence="6">
    <location>
        <begin position="165"/>
        <end position="194"/>
    </location>
</feature>
<dbReference type="PANTHER" id="PTHR31190:SF44">
    <property type="entry name" value="ETHYLENE-RESPONSIVE TRANSCRIPTION FACTOR 1"/>
    <property type="match status" value="1"/>
</dbReference>
<dbReference type="EMBL" id="CM017876">
    <property type="protein sequence ID" value="KAG1342578.1"/>
    <property type="molecule type" value="Genomic_DNA"/>
</dbReference>
<dbReference type="InterPro" id="IPR044808">
    <property type="entry name" value="ERF_plant"/>
</dbReference>
<evidence type="ECO:0000259" key="7">
    <source>
        <dbReference type="PROSITE" id="PS51032"/>
    </source>
</evidence>
<keyword evidence="5" id="KW-0539">Nucleus</keyword>
<dbReference type="PANTHER" id="PTHR31190">
    <property type="entry name" value="DNA-BINDING DOMAIN"/>
    <property type="match status" value="1"/>
</dbReference>
<keyword evidence="2" id="KW-0805">Transcription regulation</keyword>
<comment type="subcellular location">
    <subcellularLocation>
        <location evidence="1">Nucleus</location>
    </subcellularLocation>
</comment>
<keyword evidence="9" id="KW-1185">Reference proteome</keyword>
<dbReference type="InterPro" id="IPR036955">
    <property type="entry name" value="AP2/ERF_dom_sf"/>
</dbReference>
<name>A0A8K0I8Y5_COCNU</name>
<dbReference type="PROSITE" id="PS51032">
    <property type="entry name" value="AP2_ERF"/>
    <property type="match status" value="1"/>
</dbReference>
<dbReference type="PRINTS" id="PR00367">
    <property type="entry name" value="ETHRSPELEMNT"/>
</dbReference>
<dbReference type="Gene3D" id="3.30.730.10">
    <property type="entry name" value="AP2/ERF domain"/>
    <property type="match status" value="1"/>
</dbReference>
<dbReference type="SMART" id="SM00380">
    <property type="entry name" value="AP2"/>
    <property type="match status" value="1"/>
</dbReference>
<protein>
    <submittedName>
        <fullName evidence="8">Ethylene-responsive transcription factor 1</fullName>
    </submittedName>
</protein>
<keyword evidence="3" id="KW-0238">DNA-binding</keyword>
<comment type="caution">
    <text evidence="8">The sequence shown here is derived from an EMBL/GenBank/DDBJ whole genome shotgun (WGS) entry which is preliminary data.</text>
</comment>
<dbReference type="OrthoDB" id="773908at2759"/>
<reference evidence="8" key="1">
    <citation type="journal article" date="2017" name="Gigascience">
        <title>The genome draft of coconut (Cocos nucifera).</title>
        <authorList>
            <person name="Xiao Y."/>
            <person name="Xu P."/>
            <person name="Fan H."/>
            <person name="Baudouin L."/>
            <person name="Xia W."/>
            <person name="Bocs S."/>
            <person name="Xu J."/>
            <person name="Li Q."/>
            <person name="Guo A."/>
            <person name="Zhou L."/>
            <person name="Li J."/>
            <person name="Wu Y."/>
            <person name="Ma Z."/>
            <person name="Armero A."/>
            <person name="Issali A.E."/>
            <person name="Liu N."/>
            <person name="Peng M."/>
            <person name="Yang Y."/>
        </authorList>
    </citation>
    <scope>NUCLEOTIDE SEQUENCE</scope>
    <source>
        <tissue evidence="8">Spear leaf of Hainan Tall coconut</tissue>
    </source>
</reference>
<evidence type="ECO:0000256" key="6">
    <source>
        <dbReference type="SAM" id="MobiDB-lite"/>
    </source>
</evidence>
<evidence type="ECO:0000313" key="9">
    <source>
        <dbReference type="Proteomes" id="UP000797356"/>
    </source>
</evidence>
<dbReference type="Pfam" id="PF00847">
    <property type="entry name" value="AP2"/>
    <property type="match status" value="1"/>
</dbReference>
<dbReference type="GO" id="GO:0009873">
    <property type="term" value="P:ethylene-activated signaling pathway"/>
    <property type="evidence" value="ECO:0007669"/>
    <property type="project" value="InterPro"/>
</dbReference>
<gene>
    <name evidence="8" type="ORF">COCNU_05G008070</name>
</gene>
<dbReference type="FunFam" id="3.30.730.10:FF:000001">
    <property type="entry name" value="Ethylene-responsive transcription factor 2"/>
    <property type="match status" value="1"/>
</dbReference>
<evidence type="ECO:0000256" key="1">
    <source>
        <dbReference type="ARBA" id="ARBA00004123"/>
    </source>
</evidence>
<dbReference type="InterPro" id="IPR001471">
    <property type="entry name" value="AP2/ERF_dom"/>
</dbReference>
<dbReference type="GO" id="GO:0003677">
    <property type="term" value="F:DNA binding"/>
    <property type="evidence" value="ECO:0007669"/>
    <property type="project" value="UniProtKB-KW"/>
</dbReference>
<dbReference type="GO" id="GO:0003700">
    <property type="term" value="F:DNA-binding transcription factor activity"/>
    <property type="evidence" value="ECO:0007669"/>
    <property type="project" value="InterPro"/>
</dbReference>